<protein>
    <submittedName>
        <fullName evidence="3">Glycosyl transferase</fullName>
    </submittedName>
</protein>
<dbReference type="EMBL" id="PVBT01000003">
    <property type="protein sequence ID" value="PRD53482.1"/>
    <property type="molecule type" value="Genomic_DNA"/>
</dbReference>
<dbReference type="OrthoDB" id="9807414at2"/>
<accession>A0A2S9JK84</accession>
<evidence type="ECO:0000313" key="3">
    <source>
        <dbReference type="EMBL" id="PRD53482.1"/>
    </source>
</evidence>
<organism evidence="3 4">
    <name type="scientific">Phyllobacterium myrsinacearum</name>
    <dbReference type="NCBI Taxonomy" id="28101"/>
    <lineage>
        <taxon>Bacteria</taxon>
        <taxon>Pseudomonadati</taxon>
        <taxon>Pseudomonadota</taxon>
        <taxon>Alphaproteobacteria</taxon>
        <taxon>Hyphomicrobiales</taxon>
        <taxon>Phyllobacteriaceae</taxon>
        <taxon>Phyllobacterium</taxon>
    </lineage>
</organism>
<feature type="domain" description="Glycosyl transferase family 1" evidence="1">
    <location>
        <begin position="249"/>
        <end position="408"/>
    </location>
</feature>
<evidence type="ECO:0000259" key="2">
    <source>
        <dbReference type="Pfam" id="PF13579"/>
    </source>
</evidence>
<dbReference type="SUPFAM" id="SSF53756">
    <property type="entry name" value="UDP-Glycosyltransferase/glycogen phosphorylase"/>
    <property type="match status" value="1"/>
</dbReference>
<dbReference type="CDD" id="cd03801">
    <property type="entry name" value="GT4_PimA-like"/>
    <property type="match status" value="1"/>
</dbReference>
<comment type="caution">
    <text evidence="3">The sequence shown here is derived from an EMBL/GenBank/DDBJ whole genome shotgun (WGS) entry which is preliminary data.</text>
</comment>
<keyword evidence="4" id="KW-1185">Reference proteome</keyword>
<evidence type="ECO:0000313" key="4">
    <source>
        <dbReference type="Proteomes" id="UP000238563"/>
    </source>
</evidence>
<dbReference type="Gene3D" id="3.40.50.2000">
    <property type="entry name" value="Glycogen Phosphorylase B"/>
    <property type="match status" value="2"/>
</dbReference>
<reference evidence="3 4" key="1">
    <citation type="submission" date="2018-02" db="EMBL/GenBank/DDBJ databases">
        <title>The draft genome of Phyllobacterium myrsinacearum DSM5892.</title>
        <authorList>
            <person name="Li L."/>
            <person name="Liu L."/>
            <person name="Zhang X."/>
            <person name="Wang T."/>
        </authorList>
    </citation>
    <scope>NUCLEOTIDE SEQUENCE [LARGE SCALE GENOMIC DNA]</scope>
    <source>
        <strain evidence="3 4">DSM 5892</strain>
    </source>
</reference>
<dbReference type="InterPro" id="IPR028098">
    <property type="entry name" value="Glyco_trans_4-like_N"/>
</dbReference>
<evidence type="ECO:0000259" key="1">
    <source>
        <dbReference type="Pfam" id="PF00534"/>
    </source>
</evidence>
<dbReference type="GO" id="GO:0016757">
    <property type="term" value="F:glycosyltransferase activity"/>
    <property type="evidence" value="ECO:0007669"/>
    <property type="project" value="InterPro"/>
</dbReference>
<dbReference type="Pfam" id="PF13579">
    <property type="entry name" value="Glyco_trans_4_4"/>
    <property type="match status" value="1"/>
</dbReference>
<dbReference type="Proteomes" id="UP000238563">
    <property type="component" value="Unassembled WGS sequence"/>
</dbReference>
<dbReference type="InterPro" id="IPR050194">
    <property type="entry name" value="Glycosyltransferase_grp1"/>
</dbReference>
<dbReference type="PANTHER" id="PTHR45947:SF13">
    <property type="entry name" value="TRANSFERASE"/>
    <property type="match status" value="1"/>
</dbReference>
<dbReference type="AlphaFoldDB" id="A0A2S9JK84"/>
<dbReference type="PANTHER" id="PTHR45947">
    <property type="entry name" value="SULFOQUINOVOSYL TRANSFERASE SQD2"/>
    <property type="match status" value="1"/>
</dbReference>
<dbReference type="InterPro" id="IPR001296">
    <property type="entry name" value="Glyco_trans_1"/>
</dbReference>
<keyword evidence="3" id="KW-0808">Transferase</keyword>
<proteinExistence type="predicted"/>
<dbReference type="Pfam" id="PF00534">
    <property type="entry name" value="Glycos_transf_1"/>
    <property type="match status" value="1"/>
</dbReference>
<sequence>MHGPAGTRRAGTVQRGKAFVVKASAHTKRLLAINNYFYRRGGAEAIFLEHMQLFSEIGWEVIPFAMQHPDNDASPWSEHFVSEIEYGRESSLLTKVAQAGKIIYSFEAQRSIEALIGQARPDIAHAHNVYHHLSPSIFATLKKAGIPTVMTVHDLKLACPAYKMLVDGHVCEECRGGRVYNVVRHRCIKGSLALSGLVFLETIVHRGLGLYRNKVDRFVVPSRFYREKLIEWGWPAEQLVYIPNFVDTQEFATGWNEGDYFVFAGRLAPEKGLVTLIRAAALAKQRLVIAGTGPDEAMLKALVAELGADVMFAGYVSGENLRRLIGEAKALVLPSEWYENAPVSILEAYALGRPVIGAAIGGIPEMIREGETGMTAIAGDADDLARAIAVMAGLTPAARSRMGMNGRDWIARDFSAAAYRDRMAGLYATLGVS</sequence>
<name>A0A2S9JK84_9HYPH</name>
<gene>
    <name evidence="3" type="ORF">C5750_14060</name>
</gene>
<feature type="domain" description="Glycosyltransferase subfamily 4-like N-terminal" evidence="2">
    <location>
        <begin position="102"/>
        <end position="244"/>
    </location>
</feature>